<organism evidence="3 6">
    <name type="scientific">Myxococcus fulvus</name>
    <dbReference type="NCBI Taxonomy" id="33"/>
    <lineage>
        <taxon>Bacteria</taxon>
        <taxon>Pseudomonadati</taxon>
        <taxon>Myxococcota</taxon>
        <taxon>Myxococcia</taxon>
        <taxon>Myxococcales</taxon>
        <taxon>Cystobacterineae</taxon>
        <taxon>Myxococcaceae</taxon>
        <taxon>Myxococcus</taxon>
    </lineage>
</organism>
<dbReference type="Gene3D" id="3.40.1350.120">
    <property type="match status" value="1"/>
</dbReference>
<dbReference type="InterPro" id="IPR040559">
    <property type="entry name" value="CdiA_C"/>
</dbReference>
<dbReference type="OrthoDB" id="5513339at2"/>
<evidence type="ECO:0000313" key="4">
    <source>
        <dbReference type="EMBL" id="SES91521.1"/>
    </source>
</evidence>
<protein>
    <recommendedName>
        <fullName evidence="2">tRNA nuclease CdiA C-terminal domain-containing protein</fullName>
    </recommendedName>
</protein>
<dbReference type="Proteomes" id="UP000321514">
    <property type="component" value="Unassembled WGS sequence"/>
</dbReference>
<dbReference type="PROSITE" id="PS51257">
    <property type="entry name" value="PROKAR_LIPOPROTEIN"/>
    <property type="match status" value="1"/>
</dbReference>
<dbReference type="CDD" id="cd13442">
    <property type="entry name" value="CDI_toxin_Bp1026b-like"/>
    <property type="match status" value="1"/>
</dbReference>
<name>A0A511SZT9_MYXFU</name>
<dbReference type="RefSeq" id="WP_143096920.1">
    <property type="nucleotide sequence ID" value="NZ_BJXR01000025.1"/>
</dbReference>
<dbReference type="EMBL" id="FOIB01000001">
    <property type="protein sequence ID" value="SES91521.1"/>
    <property type="molecule type" value="Genomic_DNA"/>
</dbReference>
<dbReference type="AlphaFoldDB" id="A0A511SZT9"/>
<evidence type="ECO:0000313" key="5">
    <source>
        <dbReference type="Proteomes" id="UP000183760"/>
    </source>
</evidence>
<comment type="caution">
    <text evidence="3">The sequence shown here is derived from an EMBL/GenBank/DDBJ whole genome shotgun (WGS) entry which is preliminary data.</text>
</comment>
<proteinExistence type="predicted"/>
<evidence type="ECO:0000256" key="1">
    <source>
        <dbReference type="SAM" id="MobiDB-lite"/>
    </source>
</evidence>
<dbReference type="GO" id="GO:0004549">
    <property type="term" value="F:tRNA-specific ribonuclease activity"/>
    <property type="evidence" value="ECO:0007669"/>
    <property type="project" value="InterPro"/>
</dbReference>
<evidence type="ECO:0000313" key="6">
    <source>
        <dbReference type="Proteomes" id="UP000321514"/>
    </source>
</evidence>
<reference evidence="3 6" key="2">
    <citation type="submission" date="2019-07" db="EMBL/GenBank/DDBJ databases">
        <title>Whole genome shotgun sequence of Myxococcus fulvus NBRC 100333.</title>
        <authorList>
            <person name="Hosoyama A."/>
            <person name="Uohara A."/>
            <person name="Ohji S."/>
            <person name="Ichikawa N."/>
        </authorList>
    </citation>
    <scope>NUCLEOTIDE SEQUENCE [LARGE SCALE GENOMIC DNA]</scope>
    <source>
        <strain evidence="3 6">NBRC 100333</strain>
    </source>
</reference>
<reference evidence="4 5" key="1">
    <citation type="submission" date="2016-10" db="EMBL/GenBank/DDBJ databases">
        <authorList>
            <person name="Varghese N."/>
            <person name="Submissions S."/>
        </authorList>
    </citation>
    <scope>NUCLEOTIDE SEQUENCE [LARGE SCALE GENOMIC DNA]</scope>
    <source>
        <strain evidence="4 5">DSM 16525</strain>
    </source>
</reference>
<evidence type="ECO:0000313" key="3">
    <source>
        <dbReference type="EMBL" id="GEN07420.1"/>
    </source>
</evidence>
<dbReference type="EMBL" id="BJXR01000025">
    <property type="protein sequence ID" value="GEN07420.1"/>
    <property type="molecule type" value="Genomic_DNA"/>
</dbReference>
<dbReference type="Pfam" id="PF18451">
    <property type="entry name" value="CdiA_C"/>
    <property type="match status" value="1"/>
</dbReference>
<dbReference type="InterPro" id="IPR033806">
    <property type="entry name" value="CDI_toxin_Bp1026b-like"/>
</dbReference>
<accession>A0A511SZT9</accession>
<dbReference type="Proteomes" id="UP000183760">
    <property type="component" value="Unassembled WGS sequence"/>
</dbReference>
<feature type="region of interest" description="Disordered" evidence="1">
    <location>
        <begin position="310"/>
        <end position="354"/>
    </location>
</feature>
<keyword evidence="5" id="KW-1185">Reference proteome</keyword>
<feature type="domain" description="tRNA nuclease CdiA C-terminal" evidence="2">
    <location>
        <begin position="388"/>
        <end position="471"/>
    </location>
</feature>
<sequence length="476" mass="50765">MTPLLRWGLLWLGACLVVGCGGTSRMVRLETGDGAPFVFTSRPSEAVEVDEDDFKDAMAALARDVRPTSTLRLASHRSPSTPWKGMGSEAESGLTRAYLAWCDRRASPGDCLRLLHGRPFLDEEGRRTLALSIALDSVWTETAEALEDMSDPETVRSAILSSMAVYLTLWLLPEPVSKGAAAILTASLIAWLGVDTVWSLIRGWGALTTAAQEATSFSELHAAGERYGEVMGGNAARVFVMLATAAIGSTAGLAVKAPTLPGYAQASRAAVTQGGFRLSAVAQVEAVAISSEGVLTLALAPGAVAMVASSTGGHGGDHGSPRGDASGPTLPSQPAHPDASPSGYRPKLSPDDDTATVRSLMRENESADLLARAGFKVEQRPQVSGTTRQPDFRIEGRVFDNYAPSTSNPRNIWAVINDTKVNPVSKSMQADRIVLNLRDSSVDLPTLKRQFTDWPMPNLREVLVITREGGIVRFWP</sequence>
<gene>
    <name evidence="3" type="ORF">MFU01_24570</name>
    <name evidence="4" type="ORF">SAMN05443572_101561</name>
</gene>
<evidence type="ECO:0000259" key="2">
    <source>
        <dbReference type="Pfam" id="PF18451"/>
    </source>
</evidence>